<evidence type="ECO:0000313" key="2">
    <source>
        <dbReference type="Proteomes" id="UP000075243"/>
    </source>
</evidence>
<dbReference type="Gramene" id="C.cajan_25617.t">
    <property type="protein sequence ID" value="C.cajan_25617.t.cds1"/>
    <property type="gene ID" value="C.cajan_25617"/>
</dbReference>
<evidence type="ECO:0000313" key="1">
    <source>
        <dbReference type="EMBL" id="KYP51997.1"/>
    </source>
</evidence>
<dbReference type="InterPro" id="IPR032675">
    <property type="entry name" value="LRR_dom_sf"/>
</dbReference>
<reference evidence="1" key="1">
    <citation type="journal article" date="2012" name="Nat. Biotechnol.">
        <title>Draft genome sequence of pigeonpea (Cajanus cajan), an orphan legume crop of resource-poor farmers.</title>
        <authorList>
            <person name="Varshney R.K."/>
            <person name="Chen W."/>
            <person name="Li Y."/>
            <person name="Bharti A.K."/>
            <person name="Saxena R.K."/>
            <person name="Schlueter J.A."/>
            <person name="Donoghue M.T."/>
            <person name="Azam S."/>
            <person name="Fan G."/>
            <person name="Whaley A.M."/>
            <person name="Farmer A.D."/>
            <person name="Sheridan J."/>
            <person name="Iwata A."/>
            <person name="Tuteja R."/>
            <person name="Penmetsa R.V."/>
            <person name="Wu W."/>
            <person name="Upadhyaya H.D."/>
            <person name="Yang S.P."/>
            <person name="Shah T."/>
            <person name="Saxena K.B."/>
            <person name="Michael T."/>
            <person name="McCombie W.R."/>
            <person name="Yang B."/>
            <person name="Zhang G."/>
            <person name="Yang H."/>
            <person name="Wang J."/>
            <person name="Spillane C."/>
            <person name="Cook D.R."/>
            <person name="May G.D."/>
            <person name="Xu X."/>
            <person name="Jackson S.A."/>
        </authorList>
    </citation>
    <scope>NUCLEOTIDE SEQUENCE [LARGE SCALE GENOMIC DNA]</scope>
</reference>
<dbReference type="SUPFAM" id="SSF52047">
    <property type="entry name" value="RNI-like"/>
    <property type="match status" value="1"/>
</dbReference>
<proteinExistence type="predicted"/>
<gene>
    <name evidence="1" type="ORF">KK1_026074</name>
</gene>
<dbReference type="Gene3D" id="3.80.10.10">
    <property type="entry name" value="Ribonuclease Inhibitor"/>
    <property type="match status" value="1"/>
</dbReference>
<organism evidence="1 2">
    <name type="scientific">Cajanus cajan</name>
    <name type="common">Pigeon pea</name>
    <name type="synonym">Cajanus indicus</name>
    <dbReference type="NCBI Taxonomy" id="3821"/>
    <lineage>
        <taxon>Eukaryota</taxon>
        <taxon>Viridiplantae</taxon>
        <taxon>Streptophyta</taxon>
        <taxon>Embryophyta</taxon>
        <taxon>Tracheophyta</taxon>
        <taxon>Spermatophyta</taxon>
        <taxon>Magnoliopsida</taxon>
        <taxon>eudicotyledons</taxon>
        <taxon>Gunneridae</taxon>
        <taxon>Pentapetalae</taxon>
        <taxon>rosids</taxon>
        <taxon>fabids</taxon>
        <taxon>Fabales</taxon>
        <taxon>Fabaceae</taxon>
        <taxon>Papilionoideae</taxon>
        <taxon>50 kb inversion clade</taxon>
        <taxon>NPAAA clade</taxon>
        <taxon>indigoferoid/millettioid clade</taxon>
        <taxon>Phaseoleae</taxon>
        <taxon>Cajanus</taxon>
    </lineage>
</organism>
<keyword evidence="2" id="KW-1185">Reference proteome</keyword>
<dbReference type="Proteomes" id="UP000075243">
    <property type="component" value="Unassembled WGS sequence"/>
</dbReference>
<sequence>SLRCLSIFNCDNQEMFLGWLSTLTNLKTLVIEDYPKLLSLPNSIHHLTTLEILIIKGCPELCRKCQPHVGELWPNIFHIKHVFTGEPEELEEQ</sequence>
<dbReference type="OMA" id="CVIVEYE"/>
<dbReference type="EMBL" id="KQ483429">
    <property type="protein sequence ID" value="KYP51997.1"/>
    <property type="molecule type" value="Genomic_DNA"/>
</dbReference>
<dbReference type="AlphaFoldDB" id="A0A151SB47"/>
<feature type="non-terminal residue" evidence="1">
    <location>
        <position position="1"/>
    </location>
</feature>
<name>A0A151SB47_CAJCA</name>
<protein>
    <submittedName>
        <fullName evidence="1">Disease resistance protein RGA3</fullName>
    </submittedName>
</protein>
<accession>A0A151SB47</accession>